<accession>A0A317UL39</accession>
<dbReference type="EMBL" id="MSFU01000048">
    <property type="protein sequence ID" value="PWY62165.1"/>
    <property type="molecule type" value="Genomic_DNA"/>
</dbReference>
<gene>
    <name evidence="1" type="ORF">BO83DRAFT_326595</name>
</gene>
<dbReference type="GeneID" id="37050007"/>
<evidence type="ECO:0000313" key="1">
    <source>
        <dbReference type="EMBL" id="PWY62165.1"/>
    </source>
</evidence>
<keyword evidence="2" id="KW-1185">Reference proteome</keyword>
<name>A0A317UL39_ASPEC</name>
<reference evidence="1" key="1">
    <citation type="submission" date="2016-12" db="EMBL/GenBank/DDBJ databases">
        <title>The genomes of Aspergillus section Nigri reveals drivers in fungal speciation.</title>
        <authorList>
            <consortium name="DOE Joint Genome Institute"/>
            <person name="Vesth T.C."/>
            <person name="Nybo J."/>
            <person name="Theobald S."/>
            <person name="Brandl J."/>
            <person name="Frisvad J.C."/>
            <person name="Nielsen K.F."/>
            <person name="Lyhne E.K."/>
            <person name="Kogle M.E."/>
            <person name="Kuo A."/>
            <person name="Riley R."/>
            <person name="Clum A."/>
            <person name="Nolan M."/>
            <person name="Lipzen A."/>
            <person name="Salamov A."/>
            <person name="Henrissat B."/>
            <person name="Wiebenga A."/>
            <person name="De vries R.P."/>
            <person name="Grigoriev I.V."/>
            <person name="Mortensen U.H."/>
            <person name="Andersen M.R."/>
            <person name="Baker S.E."/>
        </authorList>
    </citation>
    <scope>NUCLEOTIDE SEQUENCE</scope>
    <source>
        <strain evidence="1">CBS 122712</strain>
    </source>
</reference>
<dbReference type="AlphaFoldDB" id="A0A317UL39"/>
<organism evidence="1 2">
    <name type="scientific">Aspergillus eucalypticola (strain CBS 122712 / IBT 29274)</name>
    <dbReference type="NCBI Taxonomy" id="1448314"/>
    <lineage>
        <taxon>Eukaryota</taxon>
        <taxon>Fungi</taxon>
        <taxon>Dikarya</taxon>
        <taxon>Ascomycota</taxon>
        <taxon>Pezizomycotina</taxon>
        <taxon>Eurotiomycetes</taxon>
        <taxon>Eurotiomycetidae</taxon>
        <taxon>Eurotiales</taxon>
        <taxon>Aspergillaceae</taxon>
        <taxon>Aspergillus</taxon>
        <taxon>Aspergillus subgen. Circumdati</taxon>
    </lineage>
</organism>
<proteinExistence type="predicted"/>
<evidence type="ECO:0000313" key="2">
    <source>
        <dbReference type="Proteomes" id="UP000246171"/>
    </source>
</evidence>
<comment type="caution">
    <text evidence="1">The sequence shown here is derived from an EMBL/GenBank/DDBJ whole genome shotgun (WGS) entry which is preliminary data.</text>
</comment>
<dbReference type="RefSeq" id="XP_025382138.1">
    <property type="nucleotide sequence ID" value="XM_025528045.1"/>
</dbReference>
<dbReference type="Proteomes" id="UP000246171">
    <property type="component" value="Unassembled WGS sequence"/>
</dbReference>
<dbReference type="OrthoDB" id="4177740at2759"/>
<protein>
    <submittedName>
        <fullName evidence="1">Uncharacterized protein</fullName>
    </submittedName>
</protein>
<dbReference type="VEuPathDB" id="FungiDB:BO83DRAFT_326595"/>
<sequence>MSLRNLFGTLRRSREKRQDNDETFKEARKEILNNLREVHRSVKLLPLTSLTNEHAARYNIRYHDLTLRTDGGSPATAQTYFKPWTLDKLEQFPLNLDDPDTKESVQVNEACFADLDKERSRESTGELDPESDDSGLLLSSVFLWEFTSHARRTTGDRATLEDLSGWFGRSFNNTIIKERYMDMAMFTNPGSDPLASPPLSFDDAWYPNLPEGQELPHINLIVTHEGVCDNNILRSELLVLVGVMRTRLGRVELQDHVVAPVLLTSCTNNLKARILIAYFDGKELVVLKSPLHDFYTPGARETNIPLFLLYMCSQAVGDTKAPLRPMVKKEHATDYLEAGMLARDTCSVCLCLSTSHNSLAQMWNCLRIHETFCS</sequence>